<keyword evidence="1" id="KW-0812">Transmembrane</keyword>
<keyword evidence="1" id="KW-1133">Transmembrane helix</keyword>
<name>A0AAE3VJJ7_9BACT</name>
<dbReference type="RefSeq" id="WP_307264707.1">
    <property type="nucleotide sequence ID" value="NZ_JAUSVL010000001.1"/>
</dbReference>
<feature type="transmembrane region" description="Helical" evidence="1">
    <location>
        <begin position="432"/>
        <end position="456"/>
    </location>
</feature>
<comment type="caution">
    <text evidence="2">The sequence shown here is derived from an EMBL/GenBank/DDBJ whole genome shotgun (WGS) entry which is preliminary data.</text>
</comment>
<feature type="transmembrane region" description="Helical" evidence="1">
    <location>
        <begin position="20"/>
        <end position="39"/>
    </location>
</feature>
<dbReference type="PANTHER" id="PTHR43471">
    <property type="entry name" value="ABC TRANSPORTER PERMEASE"/>
    <property type="match status" value="1"/>
</dbReference>
<organism evidence="2 3">
    <name type="scientific">Oligosphaera ethanolica</name>
    <dbReference type="NCBI Taxonomy" id="760260"/>
    <lineage>
        <taxon>Bacteria</taxon>
        <taxon>Pseudomonadati</taxon>
        <taxon>Lentisphaerota</taxon>
        <taxon>Oligosphaeria</taxon>
        <taxon>Oligosphaerales</taxon>
        <taxon>Oligosphaeraceae</taxon>
        <taxon>Oligosphaera</taxon>
    </lineage>
</organism>
<evidence type="ECO:0000313" key="2">
    <source>
        <dbReference type="EMBL" id="MDQ0291633.1"/>
    </source>
</evidence>
<gene>
    <name evidence="2" type="ORF">J3R75_003740</name>
</gene>
<keyword evidence="3" id="KW-1185">Reference proteome</keyword>
<keyword evidence="1" id="KW-0472">Membrane</keyword>
<protein>
    <submittedName>
        <fullName evidence="2">Fumarate reductase subunit D</fullName>
    </submittedName>
</protein>
<reference evidence="2" key="1">
    <citation type="submission" date="2023-07" db="EMBL/GenBank/DDBJ databases">
        <title>Genomic Encyclopedia of Type Strains, Phase IV (KMG-IV): sequencing the most valuable type-strain genomes for metagenomic binning, comparative biology and taxonomic classification.</title>
        <authorList>
            <person name="Goeker M."/>
        </authorList>
    </citation>
    <scope>NUCLEOTIDE SEQUENCE</scope>
    <source>
        <strain evidence="2">DSM 24202</strain>
    </source>
</reference>
<proteinExistence type="predicted"/>
<dbReference type="AlphaFoldDB" id="A0AAE3VJJ7"/>
<sequence>MKAFIAIVQQTMRSAIRSKVFHILFVLILLAVFLLPMTVSGDGTAVGLVQISLTYSLGIVVTLISTTTLWLACSQLSHEIEAYNIHLVVSKPCPRWLLWLGKWFGIFAMHSVILLVSAAIVFALIQWRVARGNFSEVELTRLDKEIRVGRRAFFPDPEQFDTQVDADYERRQDEFAGQDPATVKAELRRQLVAKSGDIQPGHMKNWSFTGVQTKSADDPLFIRYRLFSGSTSSTNQQLMPCLWGLKDPTAAATIADPFVYQQLKVMGGSFQEMPISNLTIDKDNDNRVVLRYINPPVEYWEGAEPTSAVFQAQDGPAILVAVAGFAANYWRAMVLAVLQLAFLAALGCTVSAAFSTPVAAFVAVAYLVIGLSVQAAITAPLQNDDGSWKYKGFSDMAAHKFAQVVGQLVVSVDDLDATSDLARGRLVEGRRIGMAFATLFCLRTGLIAGVGIWILTRRELGTVIRK</sequence>
<dbReference type="Proteomes" id="UP001238163">
    <property type="component" value="Unassembled WGS sequence"/>
</dbReference>
<evidence type="ECO:0000256" key="1">
    <source>
        <dbReference type="SAM" id="Phobius"/>
    </source>
</evidence>
<dbReference type="EMBL" id="JAUSVL010000001">
    <property type="protein sequence ID" value="MDQ0291633.1"/>
    <property type="molecule type" value="Genomic_DNA"/>
</dbReference>
<evidence type="ECO:0000313" key="3">
    <source>
        <dbReference type="Proteomes" id="UP001238163"/>
    </source>
</evidence>
<feature type="transmembrane region" description="Helical" evidence="1">
    <location>
        <begin position="332"/>
        <end position="354"/>
    </location>
</feature>
<accession>A0AAE3VJJ7</accession>
<feature type="transmembrane region" description="Helical" evidence="1">
    <location>
        <begin position="103"/>
        <end position="125"/>
    </location>
</feature>
<feature type="transmembrane region" description="Helical" evidence="1">
    <location>
        <begin position="360"/>
        <end position="381"/>
    </location>
</feature>